<name>A0A4Z0HBG3_9ACTN</name>
<evidence type="ECO:0000313" key="2">
    <source>
        <dbReference type="Proteomes" id="UP000297948"/>
    </source>
</evidence>
<gene>
    <name evidence="1" type="ORF">E4099_05270</name>
</gene>
<dbReference type="AlphaFoldDB" id="A0A4Z0HBG3"/>
<dbReference type="Proteomes" id="UP000297948">
    <property type="component" value="Unassembled WGS sequence"/>
</dbReference>
<reference evidence="1 2" key="1">
    <citation type="submission" date="2019-03" db="EMBL/GenBank/DDBJ databases">
        <authorList>
            <person name="Gonzalez-Pimentel J.L."/>
        </authorList>
    </citation>
    <scope>NUCLEOTIDE SEQUENCE [LARGE SCALE GENOMIC DNA]</scope>
    <source>
        <strain evidence="1 2">JCM 31289</strain>
    </source>
</reference>
<accession>A0A4Z0HBG3</accession>
<dbReference type="RefSeq" id="WP_135337756.1">
    <property type="nucleotide sequence ID" value="NZ_JBHLTX010000036.1"/>
</dbReference>
<sequence length="86" mass="9633">MELKVCLPGTDGKFVKPAQIWLGHDGRYETMDNFTYDSRNDAAGFMNWLTTLASYFALVRTVDENGQVNEVMHQIGSLAFIAEDVA</sequence>
<protein>
    <submittedName>
        <fullName evidence="1">Uncharacterized protein</fullName>
    </submittedName>
</protein>
<proteinExistence type="predicted"/>
<dbReference type="EMBL" id="SRID01000028">
    <property type="protein sequence ID" value="TGB16461.1"/>
    <property type="molecule type" value="Genomic_DNA"/>
</dbReference>
<organism evidence="1 2">
    <name type="scientific">Streptomyces palmae</name>
    <dbReference type="NCBI Taxonomy" id="1701085"/>
    <lineage>
        <taxon>Bacteria</taxon>
        <taxon>Bacillati</taxon>
        <taxon>Actinomycetota</taxon>
        <taxon>Actinomycetes</taxon>
        <taxon>Kitasatosporales</taxon>
        <taxon>Streptomycetaceae</taxon>
        <taxon>Streptomyces</taxon>
    </lineage>
</organism>
<keyword evidence="2" id="KW-1185">Reference proteome</keyword>
<comment type="caution">
    <text evidence="1">The sequence shown here is derived from an EMBL/GenBank/DDBJ whole genome shotgun (WGS) entry which is preliminary data.</text>
</comment>
<evidence type="ECO:0000313" key="1">
    <source>
        <dbReference type="EMBL" id="TGB16461.1"/>
    </source>
</evidence>